<dbReference type="Gene3D" id="3.30.1870.10">
    <property type="entry name" value="EreA-like, domain 2"/>
    <property type="match status" value="1"/>
</dbReference>
<dbReference type="GO" id="GO:0046677">
    <property type="term" value="P:response to antibiotic"/>
    <property type="evidence" value="ECO:0007669"/>
    <property type="project" value="InterPro"/>
</dbReference>
<dbReference type="Proteomes" id="UP001287356">
    <property type="component" value="Unassembled WGS sequence"/>
</dbReference>
<evidence type="ECO:0008006" key="3">
    <source>
        <dbReference type="Google" id="ProtNLM"/>
    </source>
</evidence>
<dbReference type="InterPro" id="IPR014622">
    <property type="entry name" value="UCP036794_erythomycin"/>
</dbReference>
<keyword evidence="2" id="KW-1185">Reference proteome</keyword>
<dbReference type="EMBL" id="JAULSN010000004">
    <property type="protein sequence ID" value="KAK3374265.1"/>
    <property type="molecule type" value="Genomic_DNA"/>
</dbReference>
<dbReference type="Pfam" id="PF05139">
    <property type="entry name" value="Erythro_esteras"/>
    <property type="match status" value="1"/>
</dbReference>
<dbReference type="PANTHER" id="PTHR31299:SF0">
    <property type="entry name" value="ESTERASE, PUTATIVE (AFU_ORTHOLOGUE AFUA_1G05850)-RELATED"/>
    <property type="match status" value="1"/>
</dbReference>
<sequence>MSCCTKNPAINLLRANVAPFTSIDATGDAFARYFDSFGTAPTKILLIGDASHGTSEFYAARALLTQHMIEHHGFNIVAVEADWPDAEAVDRYVRYRPGQGPRAGVETEARARAAGREPAFLLFPTWMGRNAGVQRFTEWLRAWNAGRDPKTEAIGFYRLDLYSLGMSVCAVVDYLGHVNPPVADVARDRYSRLMMWAEEPHEYGVESLARSFKGCEADALGILKNLLAKRLEYAAANWDGDEFHSAEQNAQLVKDAERYYRAMHHARDYTASSKAIVWVHNSHVGDARHLNIGQLCKEAKWDEDMRVMKVKPGLPNSYEQLVHATAVKNFVLDLRAGRCNDEPRFIGVIYSPQTERQSHCSYAVLPEQFDGLLWCVHDGLGGVLLVGD</sequence>
<evidence type="ECO:0000313" key="2">
    <source>
        <dbReference type="Proteomes" id="UP001287356"/>
    </source>
</evidence>
<dbReference type="CDD" id="cd14728">
    <property type="entry name" value="Ere-like"/>
    <property type="match status" value="1"/>
</dbReference>
<reference evidence="1" key="2">
    <citation type="submission" date="2023-06" db="EMBL/GenBank/DDBJ databases">
        <authorList>
            <consortium name="Lawrence Berkeley National Laboratory"/>
            <person name="Haridas S."/>
            <person name="Hensen N."/>
            <person name="Bonometti L."/>
            <person name="Westerberg I."/>
            <person name="Brannstrom I.O."/>
            <person name="Guillou S."/>
            <person name="Cros-Aarteil S."/>
            <person name="Calhoun S."/>
            <person name="Kuo A."/>
            <person name="Mondo S."/>
            <person name="Pangilinan J."/>
            <person name="Riley R."/>
            <person name="Labutti K."/>
            <person name="Andreopoulos B."/>
            <person name="Lipzen A."/>
            <person name="Chen C."/>
            <person name="Yanf M."/>
            <person name="Daum C."/>
            <person name="Ng V."/>
            <person name="Clum A."/>
            <person name="Steindorff A."/>
            <person name="Ohm R."/>
            <person name="Martin F."/>
            <person name="Silar P."/>
            <person name="Natvig D."/>
            <person name="Lalanne C."/>
            <person name="Gautier V."/>
            <person name="Ament-Velasquez S.L."/>
            <person name="Kruys A."/>
            <person name="Hutchinson M.I."/>
            <person name="Powell A.J."/>
            <person name="Barry K."/>
            <person name="Miller A.N."/>
            <person name="Grigoriev I.V."/>
            <person name="Debuchy R."/>
            <person name="Gladieux P."/>
            <person name="Thoren M.H."/>
            <person name="Johannesson H."/>
        </authorList>
    </citation>
    <scope>NUCLEOTIDE SEQUENCE</scope>
    <source>
        <strain evidence="1">CBS 958.72</strain>
    </source>
</reference>
<organism evidence="1 2">
    <name type="scientific">Lasiosphaeria ovina</name>
    <dbReference type="NCBI Taxonomy" id="92902"/>
    <lineage>
        <taxon>Eukaryota</taxon>
        <taxon>Fungi</taxon>
        <taxon>Dikarya</taxon>
        <taxon>Ascomycota</taxon>
        <taxon>Pezizomycotina</taxon>
        <taxon>Sordariomycetes</taxon>
        <taxon>Sordariomycetidae</taxon>
        <taxon>Sordariales</taxon>
        <taxon>Lasiosphaeriaceae</taxon>
        <taxon>Lasiosphaeria</taxon>
    </lineage>
</organism>
<comment type="caution">
    <text evidence="1">The sequence shown here is derived from an EMBL/GenBank/DDBJ whole genome shotgun (WGS) entry which is preliminary data.</text>
</comment>
<dbReference type="InterPro" id="IPR052036">
    <property type="entry name" value="Hydrolase/PRTase-associated"/>
</dbReference>
<dbReference type="PANTHER" id="PTHR31299">
    <property type="entry name" value="ESTERASE, PUTATIVE (AFU_ORTHOLOGUE AFUA_1G05850)-RELATED"/>
    <property type="match status" value="1"/>
</dbReference>
<dbReference type="PIRSF" id="PIRSF036794">
    <property type="entry name" value="UCP_erythr_ester"/>
    <property type="match status" value="1"/>
</dbReference>
<dbReference type="AlphaFoldDB" id="A0AAE0N8M1"/>
<dbReference type="Gene3D" id="3.40.1660.10">
    <property type="entry name" value="EreA-like (biosynthetic domain)"/>
    <property type="match status" value="1"/>
</dbReference>
<evidence type="ECO:0000313" key="1">
    <source>
        <dbReference type="EMBL" id="KAK3374265.1"/>
    </source>
</evidence>
<dbReference type="InterPro" id="IPR007815">
    <property type="entry name" value="Emycin_Estase"/>
</dbReference>
<reference evidence="1" key="1">
    <citation type="journal article" date="2023" name="Mol. Phylogenet. Evol.">
        <title>Genome-scale phylogeny and comparative genomics of the fungal order Sordariales.</title>
        <authorList>
            <person name="Hensen N."/>
            <person name="Bonometti L."/>
            <person name="Westerberg I."/>
            <person name="Brannstrom I.O."/>
            <person name="Guillou S."/>
            <person name="Cros-Aarteil S."/>
            <person name="Calhoun S."/>
            <person name="Haridas S."/>
            <person name="Kuo A."/>
            <person name="Mondo S."/>
            <person name="Pangilinan J."/>
            <person name="Riley R."/>
            <person name="LaButti K."/>
            <person name="Andreopoulos B."/>
            <person name="Lipzen A."/>
            <person name="Chen C."/>
            <person name="Yan M."/>
            <person name="Daum C."/>
            <person name="Ng V."/>
            <person name="Clum A."/>
            <person name="Steindorff A."/>
            <person name="Ohm R.A."/>
            <person name="Martin F."/>
            <person name="Silar P."/>
            <person name="Natvig D.O."/>
            <person name="Lalanne C."/>
            <person name="Gautier V."/>
            <person name="Ament-Velasquez S.L."/>
            <person name="Kruys A."/>
            <person name="Hutchinson M.I."/>
            <person name="Powell A.J."/>
            <person name="Barry K."/>
            <person name="Miller A.N."/>
            <person name="Grigoriev I.V."/>
            <person name="Debuchy R."/>
            <person name="Gladieux P."/>
            <person name="Hiltunen Thoren M."/>
            <person name="Johannesson H."/>
        </authorList>
    </citation>
    <scope>NUCLEOTIDE SEQUENCE</scope>
    <source>
        <strain evidence="1">CBS 958.72</strain>
    </source>
</reference>
<protein>
    <recommendedName>
        <fullName evidence="3">Erythromycin esterase</fullName>
    </recommendedName>
</protein>
<proteinExistence type="predicted"/>
<gene>
    <name evidence="1" type="ORF">B0T24DRAFT_704537</name>
</gene>
<accession>A0AAE0N8M1</accession>
<dbReference type="SUPFAM" id="SSF159501">
    <property type="entry name" value="EreA/ChaN-like"/>
    <property type="match status" value="1"/>
</dbReference>
<name>A0AAE0N8M1_9PEZI</name>